<dbReference type="PANTHER" id="PTHR43092:SF2">
    <property type="entry name" value="HERCYNYLCYSTEINE SULFOXIDE LYASE"/>
    <property type="match status" value="1"/>
</dbReference>
<keyword evidence="4" id="KW-1185">Reference proteome</keyword>
<dbReference type="InterPro" id="IPR015421">
    <property type="entry name" value="PyrdxlP-dep_Trfase_major"/>
</dbReference>
<dbReference type="AlphaFoldDB" id="A0A2G5D334"/>
<evidence type="ECO:0000256" key="1">
    <source>
        <dbReference type="ARBA" id="ARBA00022898"/>
    </source>
</evidence>
<reference evidence="3 4" key="1">
    <citation type="submission" date="2017-09" db="EMBL/GenBank/DDBJ databases">
        <title>WGS assembly of Aquilegia coerulea Goldsmith.</title>
        <authorList>
            <person name="Hodges S."/>
            <person name="Kramer E."/>
            <person name="Nordborg M."/>
            <person name="Tomkins J."/>
            <person name="Borevitz J."/>
            <person name="Derieg N."/>
            <person name="Yan J."/>
            <person name="Mihaltcheva S."/>
            <person name="Hayes R.D."/>
            <person name="Rokhsar D."/>
        </authorList>
    </citation>
    <scope>NUCLEOTIDE SEQUENCE [LARGE SCALE GENOMIC DNA]</scope>
    <source>
        <strain evidence="4">cv. Goldsmith</strain>
    </source>
</reference>
<dbReference type="OrthoDB" id="5978656at2759"/>
<gene>
    <name evidence="3" type="ORF">AQUCO_02900038v1</name>
</gene>
<organism evidence="3 4">
    <name type="scientific">Aquilegia coerulea</name>
    <name type="common">Rocky mountain columbine</name>
    <dbReference type="NCBI Taxonomy" id="218851"/>
    <lineage>
        <taxon>Eukaryota</taxon>
        <taxon>Viridiplantae</taxon>
        <taxon>Streptophyta</taxon>
        <taxon>Embryophyta</taxon>
        <taxon>Tracheophyta</taxon>
        <taxon>Spermatophyta</taxon>
        <taxon>Magnoliopsida</taxon>
        <taxon>Ranunculales</taxon>
        <taxon>Ranunculaceae</taxon>
        <taxon>Thalictroideae</taxon>
        <taxon>Aquilegia</taxon>
    </lineage>
</organism>
<name>A0A2G5D334_AQUCA</name>
<keyword evidence="1" id="KW-0663">Pyridoxal phosphate</keyword>
<accession>A0A2G5D334</accession>
<dbReference type="PANTHER" id="PTHR43092">
    <property type="entry name" value="L-CYSTEINE DESULFHYDRASE"/>
    <property type="match status" value="1"/>
</dbReference>
<dbReference type="STRING" id="218851.A0A2G5D334"/>
<dbReference type="InterPro" id="IPR015424">
    <property type="entry name" value="PyrdxlP-dep_Trfase"/>
</dbReference>
<dbReference type="SUPFAM" id="SSF53383">
    <property type="entry name" value="PLP-dependent transferases"/>
    <property type="match status" value="1"/>
</dbReference>
<feature type="domain" description="Aminotransferase class V" evidence="2">
    <location>
        <begin position="72"/>
        <end position="258"/>
    </location>
</feature>
<evidence type="ECO:0000313" key="3">
    <source>
        <dbReference type="EMBL" id="PIA37908.1"/>
    </source>
</evidence>
<proteinExistence type="predicted"/>
<evidence type="ECO:0000313" key="4">
    <source>
        <dbReference type="Proteomes" id="UP000230069"/>
    </source>
</evidence>
<evidence type="ECO:0000259" key="2">
    <source>
        <dbReference type="Pfam" id="PF00266"/>
    </source>
</evidence>
<dbReference type="EMBL" id="KZ305046">
    <property type="protein sequence ID" value="PIA37907.1"/>
    <property type="molecule type" value="Genomic_DNA"/>
</dbReference>
<dbReference type="EMBL" id="KZ305046">
    <property type="protein sequence ID" value="PIA37908.1"/>
    <property type="molecule type" value="Genomic_DNA"/>
</dbReference>
<protein>
    <recommendedName>
        <fullName evidence="2">Aminotransferase class V domain-containing protein</fullName>
    </recommendedName>
</protein>
<dbReference type="Gene3D" id="3.40.640.10">
    <property type="entry name" value="Type I PLP-dependent aspartate aminotransferase-like (Major domain)"/>
    <property type="match status" value="1"/>
</dbReference>
<sequence length="435" mass="49025">MNSSSKKVSPLITNSELVSEFSHHQPEFARLNNGSFGSCPASIISAQTQFQLRFLQQPDDFYFNHLQPGILKSRKTIKQIINSQFIEEISIVDNVTTAAAIVLQQVSYAFIENKYQKGDTVVMLSYTYEAVKKSIHAYVTRFGGKVIEADIPFPVNSDEQIIVGFRNALIKAKQNGNKIRLAVIDHVSSMPSVVLPVKELVQICREESVDQVFVDGAQGIGNVHVDVQDIGADFYTSNLHKWFFCPPSVSFLYCKKSSIWNDLHHPVVSHEYGHGLGVECAWVGTRDYSAQLVVPAVVEFVNRFEGGLEGIRKRNHDMVVEMGEMLSEAWGTKLGSPPEMCSSMVMVGLPICLKILCEMDAFNLRTYLRVKFGVEVHIHFQTDNYAVHRTDDCITAYARISHHVYNKIDNYYRFRDAIVQLVQDGLTCDMLPSIE</sequence>
<dbReference type="Pfam" id="PF00266">
    <property type="entry name" value="Aminotran_5"/>
    <property type="match status" value="1"/>
</dbReference>
<dbReference type="Proteomes" id="UP000230069">
    <property type="component" value="Unassembled WGS sequence"/>
</dbReference>
<dbReference type="InterPro" id="IPR000192">
    <property type="entry name" value="Aminotrans_V_dom"/>
</dbReference>